<protein>
    <submittedName>
        <fullName evidence="1">Lysosomal acid glucosylceramidase</fullName>
    </submittedName>
</protein>
<reference evidence="1" key="2">
    <citation type="journal article" date="2023" name="BMC Genomics">
        <title>Pest status, molecular evolution, and epigenetic factors derived from the genome assembly of Frankliniella fusca, a thysanopteran phytovirus vector.</title>
        <authorList>
            <person name="Catto M.A."/>
            <person name="Labadie P.E."/>
            <person name="Jacobson A.L."/>
            <person name="Kennedy G.G."/>
            <person name="Srinivasan R."/>
            <person name="Hunt B.G."/>
        </authorList>
    </citation>
    <scope>NUCLEOTIDE SEQUENCE</scope>
    <source>
        <strain evidence="1">PL_HMW_Pooled</strain>
    </source>
</reference>
<sequence>MSLTMIVWSTQRKETIVKSFNRQVRVLGGRGRVLLPCCPAALLSCCPARHMEERSLLLAAVLHCLLLLLTDCAALEGARVPAPAPQPCAPRDYGEGSVVCVCNASHCDTLPRPRPGDFPGARLYSSTKEGLRFAAADLDFTEDPPRKRGKHIADYFLRYQRLC</sequence>
<reference evidence="1" key="1">
    <citation type="submission" date="2021-07" db="EMBL/GenBank/DDBJ databases">
        <authorList>
            <person name="Catto M.A."/>
            <person name="Jacobson A."/>
            <person name="Kennedy G."/>
            <person name="Labadie P."/>
            <person name="Hunt B.G."/>
            <person name="Srinivasan R."/>
        </authorList>
    </citation>
    <scope>NUCLEOTIDE SEQUENCE</scope>
    <source>
        <strain evidence="1">PL_HMW_Pooled</strain>
        <tissue evidence="1">Head</tissue>
    </source>
</reference>
<organism evidence="1 2">
    <name type="scientific">Frankliniella fusca</name>
    <dbReference type="NCBI Taxonomy" id="407009"/>
    <lineage>
        <taxon>Eukaryota</taxon>
        <taxon>Metazoa</taxon>
        <taxon>Ecdysozoa</taxon>
        <taxon>Arthropoda</taxon>
        <taxon>Hexapoda</taxon>
        <taxon>Insecta</taxon>
        <taxon>Pterygota</taxon>
        <taxon>Neoptera</taxon>
        <taxon>Paraneoptera</taxon>
        <taxon>Thysanoptera</taxon>
        <taxon>Terebrantia</taxon>
        <taxon>Thripoidea</taxon>
        <taxon>Thripidae</taxon>
        <taxon>Frankliniella</taxon>
    </lineage>
</organism>
<dbReference type="EMBL" id="JAHWGI010000122">
    <property type="protein sequence ID" value="KAK3909827.1"/>
    <property type="molecule type" value="Genomic_DNA"/>
</dbReference>
<dbReference type="SUPFAM" id="SSF51011">
    <property type="entry name" value="Glycosyl hydrolase domain"/>
    <property type="match status" value="1"/>
</dbReference>
<comment type="caution">
    <text evidence="1">The sequence shown here is derived from an EMBL/GenBank/DDBJ whole genome shotgun (WGS) entry which is preliminary data.</text>
</comment>
<proteinExistence type="predicted"/>
<dbReference type="AlphaFoldDB" id="A0AAE1GVN6"/>
<accession>A0AAE1GVN6</accession>
<evidence type="ECO:0000313" key="1">
    <source>
        <dbReference type="EMBL" id="KAK3909827.1"/>
    </source>
</evidence>
<keyword evidence="2" id="KW-1185">Reference proteome</keyword>
<gene>
    <name evidence="1" type="ORF">KUF71_019836</name>
</gene>
<name>A0AAE1GVN6_9NEOP</name>
<evidence type="ECO:0000313" key="2">
    <source>
        <dbReference type="Proteomes" id="UP001219518"/>
    </source>
</evidence>
<dbReference type="Proteomes" id="UP001219518">
    <property type="component" value="Unassembled WGS sequence"/>
</dbReference>